<keyword evidence="2 4" id="KW-0687">Ribonucleoprotein</keyword>
<dbReference type="InterPro" id="IPR047575">
    <property type="entry name" value="Sm"/>
</dbReference>
<accession>A0A060DG72</accession>
<dbReference type="SMART" id="SM00651">
    <property type="entry name" value="Sm"/>
    <property type="match status" value="1"/>
</dbReference>
<evidence type="ECO:0000256" key="1">
    <source>
        <dbReference type="ARBA" id="ARBA00006850"/>
    </source>
</evidence>
<dbReference type="PANTHER" id="PTHR10553">
    <property type="entry name" value="SMALL NUCLEAR RIBONUCLEOPROTEIN"/>
    <property type="match status" value="1"/>
</dbReference>
<dbReference type="PROSITE" id="PS52002">
    <property type="entry name" value="SM"/>
    <property type="match status" value="1"/>
</dbReference>
<dbReference type="InterPro" id="IPR001163">
    <property type="entry name" value="Sm_dom_euk/arc"/>
</dbReference>
<name>A0A060DG72_9EUKA</name>
<dbReference type="Gene3D" id="2.30.30.100">
    <property type="match status" value="1"/>
</dbReference>
<evidence type="ECO:0000259" key="3">
    <source>
        <dbReference type="PROSITE" id="PS52002"/>
    </source>
</evidence>
<sequence length="77" mass="8936">MVDIKSKLRRFINKKINVRVNNSKNIIGILLSYDKFMNIVVTNAEEVDNNKKLNEKKIKNLGLVVLRGSEIIFIFTE</sequence>
<dbReference type="Proteomes" id="UP000243670">
    <property type="component" value="Nucleomorph 1"/>
</dbReference>
<keyword evidence="4" id="KW-0542">Nucleomorph</keyword>
<feature type="domain" description="Sm" evidence="3">
    <location>
        <begin position="3"/>
        <end position="77"/>
    </location>
</feature>
<evidence type="ECO:0000313" key="5">
    <source>
        <dbReference type="Proteomes" id="UP000243670"/>
    </source>
</evidence>
<dbReference type="Pfam" id="PF01423">
    <property type="entry name" value="LSM"/>
    <property type="match status" value="1"/>
</dbReference>
<protein>
    <submittedName>
        <fullName evidence="4">Small nuclear ribonucleoprotein B</fullName>
    </submittedName>
</protein>
<dbReference type="SUPFAM" id="SSF50182">
    <property type="entry name" value="Sm-like ribonucleoproteins"/>
    <property type="match status" value="1"/>
</dbReference>
<comment type="similarity">
    <text evidence="1">Belongs to the snRNP Sm proteins family.</text>
</comment>
<dbReference type="EMBL" id="CP006627">
    <property type="protein sequence ID" value="AIB09539.1"/>
    <property type="molecule type" value="Genomic_DNA"/>
</dbReference>
<dbReference type="InterPro" id="IPR044641">
    <property type="entry name" value="Lsm7/SmG-like"/>
</dbReference>
<evidence type="ECO:0000256" key="2">
    <source>
        <dbReference type="ARBA" id="ARBA00023274"/>
    </source>
</evidence>
<proteinExistence type="inferred from homology"/>
<dbReference type="AlphaFoldDB" id="A0A060DG72"/>
<organism evidence="4 5">
    <name type="scientific">Lotharella oceanica</name>
    <dbReference type="NCBI Taxonomy" id="641309"/>
    <lineage>
        <taxon>Eukaryota</taxon>
        <taxon>Sar</taxon>
        <taxon>Rhizaria</taxon>
        <taxon>Cercozoa</taxon>
        <taxon>Chlorarachniophyceae</taxon>
        <taxon>Lotharella</taxon>
    </lineage>
</organism>
<dbReference type="GO" id="GO:0003723">
    <property type="term" value="F:RNA binding"/>
    <property type="evidence" value="ECO:0007669"/>
    <property type="project" value="InterPro"/>
</dbReference>
<geneLocation type="nucleomorph" evidence="4"/>
<dbReference type="PANTHER" id="PTHR10553:SF5">
    <property type="entry name" value="U6 SNRNA-ASSOCIATED SM-LIKE PROTEIN LSM7"/>
    <property type="match status" value="1"/>
</dbReference>
<dbReference type="InterPro" id="IPR010920">
    <property type="entry name" value="LSM_dom_sf"/>
</dbReference>
<evidence type="ECO:0000313" key="4">
    <source>
        <dbReference type="EMBL" id="AIB09539.1"/>
    </source>
</evidence>
<dbReference type="GO" id="GO:1990904">
    <property type="term" value="C:ribonucleoprotein complex"/>
    <property type="evidence" value="ECO:0007669"/>
    <property type="project" value="UniProtKB-KW"/>
</dbReference>
<gene>
    <name evidence="4" type="primary">snrpB</name>
    <name evidence="4" type="ORF">M951_chr152</name>
</gene>
<reference evidence="4 5" key="1">
    <citation type="journal article" date="2014" name="BMC Genomics">
        <title>Nucleomorph and plastid genome sequences of the chlorarachniophyte Lotharella oceanica: convergent reductive evolution and frequent recombination in nucleomorph-bearing algae.</title>
        <authorList>
            <person name="Tanifuji G."/>
            <person name="Onodera N.T."/>
            <person name="Brown M.W."/>
            <person name="Curtis B.A."/>
            <person name="Roger A.J."/>
            <person name="Ka-Shu Wong G."/>
            <person name="Melkonian M."/>
            <person name="Archibald J.M."/>
        </authorList>
    </citation>
    <scope>NUCLEOTIDE SEQUENCE [LARGE SCALE GENOMIC DNA]</scope>
    <source>
        <strain evidence="4 5">CCMP622</strain>
    </source>
</reference>